<dbReference type="OrthoDB" id="75169at2759"/>
<keyword evidence="3" id="KW-1185">Reference proteome</keyword>
<dbReference type="AlphaFoldDB" id="A0A9W4U1U5"/>
<gene>
    <name evidence="2" type="ORF">CANVERA_P5157</name>
</gene>
<feature type="active site" evidence="1">
    <location>
        <position position="45"/>
    </location>
</feature>
<reference evidence="2" key="1">
    <citation type="submission" date="2022-12" db="EMBL/GenBank/DDBJ databases">
        <authorList>
            <person name="Brejova B."/>
        </authorList>
    </citation>
    <scope>NUCLEOTIDE SEQUENCE</scope>
</reference>
<dbReference type="Proteomes" id="UP001152885">
    <property type="component" value="Unassembled WGS sequence"/>
</dbReference>
<dbReference type="Gene3D" id="3.10.310.10">
    <property type="entry name" value="Diaminopimelate Epimerase, Chain A, domain 1"/>
    <property type="match status" value="2"/>
</dbReference>
<evidence type="ECO:0000313" key="3">
    <source>
        <dbReference type="Proteomes" id="UP001152885"/>
    </source>
</evidence>
<dbReference type="PIRSF" id="PIRSF016184">
    <property type="entry name" value="PhzC_PhzF"/>
    <property type="match status" value="1"/>
</dbReference>
<dbReference type="Pfam" id="PF02567">
    <property type="entry name" value="PhzC-PhzF"/>
    <property type="match status" value="1"/>
</dbReference>
<dbReference type="GO" id="GO:0005737">
    <property type="term" value="C:cytoplasm"/>
    <property type="evidence" value="ECO:0007669"/>
    <property type="project" value="TreeGrafter"/>
</dbReference>
<dbReference type="PANTHER" id="PTHR13774:SF32">
    <property type="entry name" value="ANTISENSE-ENHANCING SEQUENCE 1"/>
    <property type="match status" value="1"/>
</dbReference>
<protein>
    <submittedName>
        <fullName evidence="2">Uncharacterized protein</fullName>
    </submittedName>
</protein>
<sequence length="268" mass="29426">MPKYKQVDVFSDTPYLGNPVAVIYDADSLSTSQMQKIANWTNLSETTFVCKPTTPEADYKLRIFTPGTELPFAGHPTIGTAHALIEDKLIKPKSGIVVQECGAGLIDIEVIDGTLYFTAPEYKFFNLDSSSITKSFGKKVINKPVKSDTGPYFAIFQFESPEDLLNINIDLPLIEKFSKENSLTGVGLFAEYNDGNLETRLIAPLVGVNEDPATGSLSGALGHYLKQTFDINQGRKVKRDCKIKVKYEDGKVKVGGNAITCFDGLYNS</sequence>
<dbReference type="SUPFAM" id="SSF54506">
    <property type="entry name" value="Diaminopimelate epimerase-like"/>
    <property type="match status" value="1"/>
</dbReference>
<evidence type="ECO:0000256" key="1">
    <source>
        <dbReference type="PIRSR" id="PIRSR016184-1"/>
    </source>
</evidence>
<dbReference type="NCBIfam" id="TIGR00654">
    <property type="entry name" value="PhzF_family"/>
    <property type="match status" value="1"/>
</dbReference>
<evidence type="ECO:0000313" key="2">
    <source>
        <dbReference type="EMBL" id="CAI5760649.1"/>
    </source>
</evidence>
<proteinExistence type="predicted"/>
<accession>A0A9W4U1U5</accession>
<dbReference type="EMBL" id="CANTUO010000007">
    <property type="protein sequence ID" value="CAI5760649.1"/>
    <property type="molecule type" value="Genomic_DNA"/>
</dbReference>
<name>A0A9W4U1U5_9ASCO</name>
<comment type="caution">
    <text evidence="2">The sequence shown here is derived from an EMBL/GenBank/DDBJ whole genome shotgun (WGS) entry which is preliminary data.</text>
</comment>
<organism evidence="2 3">
    <name type="scientific">Candida verbasci</name>
    <dbReference type="NCBI Taxonomy" id="1227364"/>
    <lineage>
        <taxon>Eukaryota</taxon>
        <taxon>Fungi</taxon>
        <taxon>Dikarya</taxon>
        <taxon>Ascomycota</taxon>
        <taxon>Saccharomycotina</taxon>
        <taxon>Pichiomycetes</taxon>
        <taxon>Debaryomycetaceae</taxon>
        <taxon>Candida/Lodderomyces clade</taxon>
        <taxon>Candida</taxon>
    </lineage>
</organism>
<dbReference type="InterPro" id="IPR003719">
    <property type="entry name" value="Phenazine_PhzF-like"/>
</dbReference>
<dbReference type="PANTHER" id="PTHR13774">
    <property type="entry name" value="PHENAZINE BIOSYNTHESIS PROTEIN"/>
    <property type="match status" value="1"/>
</dbReference>
<dbReference type="GO" id="GO:0016853">
    <property type="term" value="F:isomerase activity"/>
    <property type="evidence" value="ECO:0007669"/>
    <property type="project" value="TreeGrafter"/>
</dbReference>